<evidence type="ECO:0000313" key="3">
    <source>
        <dbReference type="EMBL" id="RMA81355.1"/>
    </source>
</evidence>
<dbReference type="SUPFAM" id="SSF82657">
    <property type="entry name" value="BolA-like"/>
    <property type="match status" value="1"/>
</dbReference>
<comment type="similarity">
    <text evidence="1 2">Belongs to the BolA/IbaG family.</text>
</comment>
<comment type="caution">
    <text evidence="3">The sequence shown here is derived from an EMBL/GenBank/DDBJ whole genome shotgun (WGS) entry which is preliminary data.</text>
</comment>
<dbReference type="InterPro" id="IPR036065">
    <property type="entry name" value="BolA-like_sf"/>
</dbReference>
<dbReference type="PIRSF" id="PIRSF003113">
    <property type="entry name" value="BolA"/>
    <property type="match status" value="1"/>
</dbReference>
<evidence type="ECO:0000313" key="4">
    <source>
        <dbReference type="Proteomes" id="UP000267187"/>
    </source>
</evidence>
<dbReference type="Pfam" id="PF01722">
    <property type="entry name" value="BolA"/>
    <property type="match status" value="1"/>
</dbReference>
<name>A0A3M0AFT9_9GAMM</name>
<dbReference type="GO" id="GO:0005829">
    <property type="term" value="C:cytosol"/>
    <property type="evidence" value="ECO:0007669"/>
    <property type="project" value="TreeGrafter"/>
</dbReference>
<dbReference type="GO" id="GO:0006351">
    <property type="term" value="P:DNA-templated transcription"/>
    <property type="evidence" value="ECO:0007669"/>
    <property type="project" value="TreeGrafter"/>
</dbReference>
<dbReference type="Proteomes" id="UP000267187">
    <property type="component" value="Unassembled WGS sequence"/>
</dbReference>
<keyword evidence="4" id="KW-1185">Reference proteome</keyword>
<reference evidence="3 4" key="1">
    <citation type="submission" date="2018-10" db="EMBL/GenBank/DDBJ databases">
        <title>Genomic Encyclopedia of Type Strains, Phase IV (KMG-IV): sequencing the most valuable type-strain genomes for metagenomic binning, comparative biology and taxonomic classification.</title>
        <authorList>
            <person name="Goeker M."/>
        </authorList>
    </citation>
    <scope>NUCLEOTIDE SEQUENCE [LARGE SCALE GENOMIC DNA]</scope>
    <source>
        <strain evidence="3 4">DSM 25080</strain>
    </source>
</reference>
<dbReference type="InterPro" id="IPR050961">
    <property type="entry name" value="BolA/IbaG_stress_morph_reg"/>
</dbReference>
<dbReference type="PANTHER" id="PTHR46229">
    <property type="entry name" value="BOLA TRANSCRIPTION REGULATOR"/>
    <property type="match status" value="1"/>
</dbReference>
<organism evidence="3 4">
    <name type="scientific">Umboniibacter marinipuniceus</name>
    <dbReference type="NCBI Taxonomy" id="569599"/>
    <lineage>
        <taxon>Bacteria</taxon>
        <taxon>Pseudomonadati</taxon>
        <taxon>Pseudomonadota</taxon>
        <taxon>Gammaproteobacteria</taxon>
        <taxon>Cellvibrionales</taxon>
        <taxon>Cellvibrionaceae</taxon>
        <taxon>Umboniibacter</taxon>
    </lineage>
</organism>
<dbReference type="Gene3D" id="3.10.20.90">
    <property type="entry name" value="Phosphatidylinositol 3-kinase Catalytic Subunit, Chain A, domain 1"/>
    <property type="match status" value="1"/>
</dbReference>
<accession>A0A3M0AFT9</accession>
<dbReference type="RefSeq" id="WP_211327570.1">
    <property type="nucleotide sequence ID" value="NZ_REFJ01000002.1"/>
</dbReference>
<dbReference type="AlphaFoldDB" id="A0A3M0AFT9"/>
<sequence>MGPMQQNIITKLQTAFNCHHLEVENEGDKHSAGAAAEMHFKVTLVSTEFEGKMKVARHRAIYSVLSEELAGQVHALALYTYTPAEWEQQGVSPETPDCANKH</sequence>
<dbReference type="InterPro" id="IPR002634">
    <property type="entry name" value="BolA"/>
</dbReference>
<gene>
    <name evidence="3" type="ORF">DFR27_1172</name>
</gene>
<dbReference type="EMBL" id="REFJ01000002">
    <property type="protein sequence ID" value="RMA81355.1"/>
    <property type="molecule type" value="Genomic_DNA"/>
</dbReference>
<evidence type="ECO:0000256" key="2">
    <source>
        <dbReference type="RuleBase" id="RU003860"/>
    </source>
</evidence>
<protein>
    <submittedName>
        <fullName evidence="3">BolA protein</fullName>
    </submittedName>
</protein>
<proteinExistence type="inferred from homology"/>
<evidence type="ECO:0000256" key="1">
    <source>
        <dbReference type="ARBA" id="ARBA00005578"/>
    </source>
</evidence>
<dbReference type="PANTHER" id="PTHR46229:SF2">
    <property type="entry name" value="BOLA-LIKE PROTEIN 1"/>
    <property type="match status" value="1"/>
</dbReference>